<protein>
    <submittedName>
        <fullName evidence="5">Sterigmatocystin 8-O-methyltransferase</fullName>
    </submittedName>
</protein>
<keyword evidence="3" id="KW-0949">S-adenosyl-L-methionine</keyword>
<dbReference type="GO" id="GO:0032259">
    <property type="term" value="P:methylation"/>
    <property type="evidence" value="ECO:0007669"/>
    <property type="project" value="UniProtKB-KW"/>
</dbReference>
<proteinExistence type="predicted"/>
<evidence type="ECO:0000313" key="5">
    <source>
        <dbReference type="EMBL" id="KFX51666.1"/>
    </source>
</evidence>
<comment type="caution">
    <text evidence="5">The sequence shown here is derived from an EMBL/GenBank/DDBJ whole genome shotgun (WGS) entry which is preliminary data.</text>
</comment>
<dbReference type="SUPFAM" id="SSF53335">
    <property type="entry name" value="S-adenosyl-L-methionine-dependent methyltransferases"/>
    <property type="match status" value="1"/>
</dbReference>
<dbReference type="GO" id="GO:0008171">
    <property type="term" value="F:O-methyltransferase activity"/>
    <property type="evidence" value="ECO:0007669"/>
    <property type="project" value="InterPro"/>
</dbReference>
<evidence type="ECO:0000256" key="1">
    <source>
        <dbReference type="ARBA" id="ARBA00022603"/>
    </source>
</evidence>
<keyword evidence="2 5" id="KW-0808">Transferase</keyword>
<sequence>MAHNRIVELATSISQNVAKIDSYLKSNGLSSPSFDIDSPFMNSFPEEIGSIRDAILEANLELSELLLGPKETFVEYQIPFAFPVGEEATFGQIASNCNCSEAIVRRIMRLAMTNRIFKEVRKGVVVHTATSKALAEDEKFRDYVGMRCEEMCPAELNTIPAMLKWPDSEDPSQTGFSLANNTTDTMYQIMGKDPARAQRFSNAMAFRLTGPALKLDFLVEHGPWGALPTGGTVVDIGGSHGKAMVAIAEKFPSLRFIVQDLPSTIAARRPIPPEFDHCISFMEHDFFTPQPITGADVYFAMDVAMMTMQNAQERDKGEWVDLFKRADERFRFVEVVQPEESDLAVIEFTWQE</sequence>
<dbReference type="InterPro" id="IPR029063">
    <property type="entry name" value="SAM-dependent_MTases_sf"/>
</dbReference>
<accession>A0A093VYF4</accession>
<organism evidence="5">
    <name type="scientific">Talaromyces marneffei PM1</name>
    <dbReference type="NCBI Taxonomy" id="1077442"/>
    <lineage>
        <taxon>Eukaryota</taxon>
        <taxon>Fungi</taxon>
        <taxon>Dikarya</taxon>
        <taxon>Ascomycota</taxon>
        <taxon>Pezizomycotina</taxon>
        <taxon>Eurotiomycetes</taxon>
        <taxon>Eurotiomycetidae</taxon>
        <taxon>Eurotiales</taxon>
        <taxon>Trichocomaceae</taxon>
        <taxon>Talaromyces</taxon>
        <taxon>Talaromyces sect. Talaromyces</taxon>
    </lineage>
</organism>
<feature type="domain" description="O-methyltransferase C-terminal" evidence="4">
    <location>
        <begin position="231"/>
        <end position="299"/>
    </location>
</feature>
<dbReference type="PANTHER" id="PTHR43712">
    <property type="entry name" value="PUTATIVE (AFU_ORTHOLOGUE AFUA_4G14580)-RELATED"/>
    <property type="match status" value="1"/>
</dbReference>
<dbReference type="InterPro" id="IPR016461">
    <property type="entry name" value="COMT-like"/>
</dbReference>
<dbReference type="InterPro" id="IPR001077">
    <property type="entry name" value="COMT_C"/>
</dbReference>
<evidence type="ECO:0000256" key="2">
    <source>
        <dbReference type="ARBA" id="ARBA00022679"/>
    </source>
</evidence>
<dbReference type="Gene3D" id="3.40.50.150">
    <property type="entry name" value="Vaccinia Virus protein VP39"/>
    <property type="match status" value="2"/>
</dbReference>
<dbReference type="EMBL" id="JPOX01000004">
    <property type="protein sequence ID" value="KFX51666.1"/>
    <property type="molecule type" value="Genomic_DNA"/>
</dbReference>
<dbReference type="Pfam" id="PF00891">
    <property type="entry name" value="Methyltransf_2"/>
    <property type="match status" value="1"/>
</dbReference>
<reference key="1">
    <citation type="journal article" date="2014" name="PLoS Genet.">
        <title>Signature Gene Expression Reveals Novel Clues to the Molecular Mechanisms of Dimorphic Transition in Penicillium marneffei.</title>
        <authorList>
            <person name="Yang E."/>
            <person name="Wang G."/>
            <person name="Cai J."/>
            <person name="Woo P.C."/>
            <person name="Lau S.K."/>
            <person name="Yuen K.-Y."/>
            <person name="Chow W.-N."/>
            <person name="Lin X."/>
        </authorList>
    </citation>
    <scope>NUCLEOTIDE SEQUENCE [LARGE SCALE GENOMIC DNA]</scope>
    <source>
        <strain>PM1</strain>
    </source>
</reference>
<name>A0A093VYF4_TALMA</name>
<dbReference type="PROSITE" id="PS51683">
    <property type="entry name" value="SAM_OMT_II"/>
    <property type="match status" value="1"/>
</dbReference>
<keyword evidence="1 5" id="KW-0489">Methyltransferase</keyword>
<dbReference type="InterPro" id="IPR036390">
    <property type="entry name" value="WH_DNA-bd_sf"/>
</dbReference>
<dbReference type="PANTHER" id="PTHR43712:SF12">
    <property type="entry name" value="STERIGMATOCYSTIN 8-O-METHYLTRANSFERASE"/>
    <property type="match status" value="1"/>
</dbReference>
<dbReference type="InterPro" id="IPR036388">
    <property type="entry name" value="WH-like_DNA-bd_sf"/>
</dbReference>
<dbReference type="HOGENOM" id="CLU_005533_1_4_1"/>
<evidence type="ECO:0000259" key="4">
    <source>
        <dbReference type="Pfam" id="PF00891"/>
    </source>
</evidence>
<reference evidence="5" key="2">
    <citation type="journal article" date="2014" name="PLoS Genet.">
        <title>Signature gene expression reveals novel clues to the molecular mechanisms of dimorphic transition in Penicillium marneffei.</title>
        <authorList>
            <person name="Yang E."/>
            <person name="Wang G."/>
            <person name="Cai J."/>
            <person name="Woo P.C."/>
            <person name="Lau S.K."/>
            <person name="Yuen K.-Y."/>
            <person name="Chow W.-N."/>
            <person name="Lin X."/>
        </authorList>
    </citation>
    <scope>NUCLEOTIDE SEQUENCE</scope>
    <source>
        <strain evidence="5">PM1</strain>
    </source>
</reference>
<gene>
    <name evidence="5" type="ORF">GQ26_0040960</name>
</gene>
<dbReference type="Gene3D" id="1.10.10.10">
    <property type="entry name" value="Winged helix-like DNA-binding domain superfamily/Winged helix DNA-binding domain"/>
    <property type="match status" value="1"/>
</dbReference>
<dbReference type="AlphaFoldDB" id="A0A093VYF4"/>
<evidence type="ECO:0000256" key="3">
    <source>
        <dbReference type="ARBA" id="ARBA00022691"/>
    </source>
</evidence>
<dbReference type="SUPFAM" id="SSF46785">
    <property type="entry name" value="Winged helix' DNA-binding domain"/>
    <property type="match status" value="1"/>
</dbReference>